<dbReference type="CDD" id="cd00187">
    <property type="entry name" value="TOP4c"/>
    <property type="match status" value="1"/>
</dbReference>
<dbReference type="PROSITE" id="PS52040">
    <property type="entry name" value="TOPO_IIA"/>
    <property type="match status" value="1"/>
</dbReference>
<comment type="function">
    <text evidence="8">A type II topoisomerase that negatively supercoils closed circular double-stranded (ds) DNA in an ATP-dependent manner to modulate DNA topology and maintain chromosomes in an underwound state. Negative supercoiling favors strand separation, and DNA replication, transcription, recombination and repair, all of which involve strand separation. Also able to catalyze the interconversion of other topological isomers of dsDNA rings, including catenanes and knotted rings. Type II topoisomerases break and join 2 DNA strands simultaneously in an ATP-dependent manner.</text>
</comment>
<dbReference type="GO" id="GO:0006261">
    <property type="term" value="P:DNA-templated DNA replication"/>
    <property type="evidence" value="ECO:0007669"/>
    <property type="project" value="UniProtKB-UniRule"/>
</dbReference>
<evidence type="ECO:0000256" key="2">
    <source>
        <dbReference type="ARBA" id="ARBA00008263"/>
    </source>
</evidence>
<dbReference type="InterPro" id="IPR013758">
    <property type="entry name" value="Topo_IIA_A/C_ab"/>
</dbReference>
<feature type="active site" description="O-(5'-phospho-DNA)-tyrosine intermediate" evidence="8 9">
    <location>
        <position position="140"/>
    </location>
</feature>
<keyword evidence="6 8" id="KW-0238">DNA-binding</keyword>
<dbReference type="FunFam" id="3.30.1360.40:FF:000002">
    <property type="entry name" value="DNA gyrase subunit A"/>
    <property type="match status" value="1"/>
</dbReference>
<evidence type="ECO:0000256" key="6">
    <source>
        <dbReference type="ARBA" id="ARBA00023125"/>
    </source>
</evidence>
<dbReference type="SUPFAM" id="SSF101904">
    <property type="entry name" value="GyrA/ParC C-terminal domain-like"/>
    <property type="match status" value="1"/>
</dbReference>
<keyword evidence="12" id="KW-1185">Reference proteome</keyword>
<dbReference type="FunFam" id="1.10.268.10:FF:000001">
    <property type="entry name" value="DNA gyrase subunit A"/>
    <property type="match status" value="1"/>
</dbReference>
<dbReference type="InterPro" id="IPR005743">
    <property type="entry name" value="GyrA"/>
</dbReference>
<comment type="subunit">
    <text evidence="8">Heterotetramer, composed of two GyrA and two GyrB chains. In the heterotetramer, GyrA contains the active site tyrosine that forms a transient covalent intermediate with DNA, while GyrB binds cofactors and catalyzes ATP hydrolysis.</text>
</comment>
<evidence type="ECO:0000256" key="1">
    <source>
        <dbReference type="ARBA" id="ARBA00000185"/>
    </source>
</evidence>
<dbReference type="SUPFAM" id="SSF56719">
    <property type="entry name" value="Type II DNA topoisomerase"/>
    <property type="match status" value="1"/>
</dbReference>
<dbReference type="Gene3D" id="2.120.10.90">
    <property type="entry name" value="DNA gyrase/topoisomerase IV, subunit A, C-terminal"/>
    <property type="match status" value="1"/>
</dbReference>
<dbReference type="NCBIfam" id="TIGR01063">
    <property type="entry name" value="gyrA"/>
    <property type="match status" value="1"/>
</dbReference>
<dbReference type="EC" id="5.6.2.2" evidence="8"/>
<dbReference type="InterPro" id="IPR013760">
    <property type="entry name" value="Topo_IIA-like_dom_sf"/>
</dbReference>
<keyword evidence="7 8" id="KW-0413">Isomerase</keyword>
<keyword evidence="4 8" id="KW-0067">ATP-binding</keyword>
<dbReference type="InterPro" id="IPR035516">
    <property type="entry name" value="Gyrase/topoIV_suA_C"/>
</dbReference>
<comment type="miscellaneous">
    <text evidence="8">Few gyrases are as efficient as E.coli at forming negative supercoils. Not all organisms have 2 type II topoisomerases; in organisms with a single type II topoisomerase this enzyme also has to decatenate newly replicated chromosomes.</text>
</comment>
<protein>
    <recommendedName>
        <fullName evidence="8">DNA gyrase subunit A</fullName>
        <ecNumber evidence="8">5.6.2.2</ecNumber>
    </recommendedName>
</protein>
<evidence type="ECO:0000313" key="11">
    <source>
        <dbReference type="EMBL" id="QJC27712.1"/>
    </source>
</evidence>
<dbReference type="GO" id="GO:0006265">
    <property type="term" value="P:DNA topological change"/>
    <property type="evidence" value="ECO:0007669"/>
    <property type="project" value="UniProtKB-UniRule"/>
</dbReference>
<dbReference type="Proteomes" id="UP000500930">
    <property type="component" value="Chromosome"/>
</dbReference>
<dbReference type="GO" id="GO:0005524">
    <property type="term" value="F:ATP binding"/>
    <property type="evidence" value="ECO:0007669"/>
    <property type="project" value="UniProtKB-UniRule"/>
</dbReference>
<sequence>MTWFSVKTKISGPTGVVFSRFMSDGVLPVSIEKELEDSYLSYAMSVIVSRAIPDIRDGLKPVHRRILYSMYKSGYSHDKPYKKAARVVGDVMGRYHPHADTAIYDALVRMAQDFSLLVPLIDSQGNFGSIDGDPPASMRYTEARLAQAAHFLLNDIDEDTVDFRPNYDENEEEPVVLPAEFPNVLVNGAGGVAVGMSTNIPSHNLGEIIDACVRYIDNPYVTLDELMEVIPGPDFPTGGVIMGSSGVRAAFETGRGTIVIQGRTHTEDLPSGREAIIIDEVPYQTNKAKLVERIHELIKEKKIEGVADLRDESNKSGIRVAIELKKQTNTQVVLNQLLGLTPLRTSFSINTLVLDNSRPRTMSLVEIISTFVGFRREVIVRRTRFRLRKVRERAHLFIGMYIAVLNIDEIVAIIKASRDAAEASVALRERKWSPSKEVQDMIELVSDTTGVIEGGMYQLTQPQVKAILEMRLQRLTGLEKGKLAVELESMVALITEYTKILNTDSLLMGIIRDGFLDIKKRLATPRRTAIEESKGDIDAESLIPREEMVVTVTMNGFVKRVKLSNYRAQKRGGKGRVAQGIKEEDVTTKLFVVDTHTSVLFFSNVGKVYKLKVYKLPLGEPASRGRSLVNIFPLAEGESITSVMPLPGFDPDSGSNVADFEVVFATASGNIRRNSLADFQYVPSNGKIAMVLNEGDKLVAALVCKTDDHVLLSSRFGKSIRFSVSNVRQFKGRMSDGVRAIRLAEGDQVISMSILHGAEASSEVREAYLKVPVESRIKIAEEGSVSGKVAGVLGNLGLDNQTFLNMAKDEQFILTVTENGFGKRTSAYEYRATSRGGVGVLNILTTARNGHVVASFSVAHSDQVMLITDKGKLIRIAVSDIRIIGRSTQGVTLFKTEKDERVVSVATVVDSGDDGDKEEGEQFSAEG</sequence>
<reference evidence="11 12" key="1">
    <citation type="journal article" date="2020" name="Pathogens">
        <title>First Whole Genome Sequence of Anaplasma platys, an Obligate Intracellular Rickettsial Pathogen of Dogs.</title>
        <authorList>
            <person name="Llanes A."/>
            <person name="Rajeev S."/>
        </authorList>
    </citation>
    <scope>NUCLEOTIDE SEQUENCE [LARGE SCALE GENOMIC DNA]</scope>
    <source>
        <strain evidence="11 12">S3</strain>
    </source>
</reference>
<evidence type="ECO:0000256" key="8">
    <source>
        <dbReference type="HAMAP-Rule" id="MF_01897"/>
    </source>
</evidence>
<dbReference type="FunFam" id="3.90.199.10:FF:000001">
    <property type="entry name" value="DNA gyrase subunit A"/>
    <property type="match status" value="1"/>
</dbReference>
<dbReference type="InterPro" id="IPR050220">
    <property type="entry name" value="Type_II_DNA_Topoisomerases"/>
</dbReference>
<dbReference type="PANTHER" id="PTHR43493:SF5">
    <property type="entry name" value="DNA GYRASE SUBUNIT A, CHLOROPLASTIC_MITOCHONDRIAL"/>
    <property type="match status" value="1"/>
</dbReference>
<dbReference type="InterPro" id="IPR006691">
    <property type="entry name" value="GyrA/parC_rep"/>
</dbReference>
<evidence type="ECO:0000259" key="10">
    <source>
        <dbReference type="PROSITE" id="PS52040"/>
    </source>
</evidence>
<feature type="domain" description="Topo IIA-type catalytic" evidence="10">
    <location>
        <begin position="52"/>
        <end position="542"/>
    </location>
</feature>
<name>A0A858PYR8_9RICK</name>
<dbReference type="GO" id="GO:0034335">
    <property type="term" value="F:DNA negative supercoiling activity"/>
    <property type="evidence" value="ECO:0007669"/>
    <property type="project" value="UniProtKB-ARBA"/>
</dbReference>
<comment type="catalytic activity">
    <reaction evidence="1 8 9">
        <text>ATP-dependent breakage, passage and rejoining of double-stranded DNA.</text>
        <dbReference type="EC" id="5.6.2.2"/>
    </reaction>
</comment>
<dbReference type="InterPro" id="IPR013757">
    <property type="entry name" value="Topo_IIA_A_a_sf"/>
</dbReference>
<evidence type="ECO:0000256" key="7">
    <source>
        <dbReference type="ARBA" id="ARBA00023235"/>
    </source>
</evidence>
<keyword evidence="3 8" id="KW-0547">Nucleotide-binding</keyword>
<dbReference type="InterPro" id="IPR002205">
    <property type="entry name" value="Topo_IIA_dom_A"/>
</dbReference>
<dbReference type="Gene3D" id="3.30.1360.40">
    <property type="match status" value="1"/>
</dbReference>
<feature type="short sequence motif" description="GyrA-box" evidence="8">
    <location>
        <begin position="569"/>
        <end position="575"/>
    </location>
</feature>
<dbReference type="HAMAP" id="MF_01897">
    <property type="entry name" value="GyrA"/>
    <property type="match status" value="1"/>
</dbReference>
<dbReference type="GO" id="GO:0005694">
    <property type="term" value="C:chromosome"/>
    <property type="evidence" value="ECO:0007669"/>
    <property type="project" value="InterPro"/>
</dbReference>
<dbReference type="GO" id="GO:0003677">
    <property type="term" value="F:DNA binding"/>
    <property type="evidence" value="ECO:0007669"/>
    <property type="project" value="UniProtKB-UniRule"/>
</dbReference>
<evidence type="ECO:0000256" key="4">
    <source>
        <dbReference type="ARBA" id="ARBA00022840"/>
    </source>
</evidence>
<evidence type="ECO:0000256" key="9">
    <source>
        <dbReference type="PROSITE-ProRule" id="PRU01384"/>
    </source>
</evidence>
<dbReference type="SMART" id="SM00434">
    <property type="entry name" value="TOP4c"/>
    <property type="match status" value="1"/>
</dbReference>
<evidence type="ECO:0000313" key="12">
    <source>
        <dbReference type="Proteomes" id="UP000500930"/>
    </source>
</evidence>
<gene>
    <name evidence="8 11" type="primary">gyrA</name>
    <name evidence="11" type="ORF">ANPL_03270</name>
</gene>
<keyword evidence="5 8" id="KW-0799">Topoisomerase</keyword>
<dbReference type="Gene3D" id="1.10.268.10">
    <property type="entry name" value="Topoisomerase, domain 3"/>
    <property type="match status" value="1"/>
</dbReference>
<keyword evidence="8" id="KW-0963">Cytoplasm</keyword>
<dbReference type="GO" id="GO:0009330">
    <property type="term" value="C:DNA topoisomerase type II (double strand cut, ATP-hydrolyzing) complex"/>
    <property type="evidence" value="ECO:0007669"/>
    <property type="project" value="TreeGrafter"/>
</dbReference>
<dbReference type="KEGG" id="aplt:ANPL_03270"/>
<dbReference type="AlphaFoldDB" id="A0A858PYR8"/>
<dbReference type="Gene3D" id="3.90.199.10">
    <property type="entry name" value="Topoisomerase II, domain 5"/>
    <property type="match status" value="1"/>
</dbReference>
<dbReference type="Pfam" id="PF03989">
    <property type="entry name" value="DNA_gyraseA_C"/>
    <property type="match status" value="6"/>
</dbReference>
<dbReference type="GO" id="GO:0005737">
    <property type="term" value="C:cytoplasm"/>
    <property type="evidence" value="ECO:0007669"/>
    <property type="project" value="UniProtKB-SubCell"/>
</dbReference>
<proteinExistence type="inferred from homology"/>
<organism evidence="11 12">
    <name type="scientific">Anaplasma platys</name>
    <dbReference type="NCBI Taxonomy" id="949"/>
    <lineage>
        <taxon>Bacteria</taxon>
        <taxon>Pseudomonadati</taxon>
        <taxon>Pseudomonadota</taxon>
        <taxon>Alphaproteobacteria</taxon>
        <taxon>Rickettsiales</taxon>
        <taxon>Anaplasmataceae</taxon>
        <taxon>Anaplasma</taxon>
    </lineage>
</organism>
<dbReference type="NCBIfam" id="NF004044">
    <property type="entry name" value="PRK05561.1"/>
    <property type="match status" value="1"/>
</dbReference>
<dbReference type="Pfam" id="PF00521">
    <property type="entry name" value="DNA_topoisoIV"/>
    <property type="match status" value="1"/>
</dbReference>
<dbReference type="EMBL" id="CP046391">
    <property type="protein sequence ID" value="QJC27712.1"/>
    <property type="molecule type" value="Genomic_DNA"/>
</dbReference>
<dbReference type="NCBIfam" id="NF004043">
    <property type="entry name" value="PRK05560.1"/>
    <property type="match status" value="1"/>
</dbReference>
<comment type="subcellular location">
    <subcellularLocation>
        <location evidence="8">Cytoplasm</location>
    </subcellularLocation>
</comment>
<accession>A0A858PYR8</accession>
<evidence type="ECO:0000256" key="5">
    <source>
        <dbReference type="ARBA" id="ARBA00023029"/>
    </source>
</evidence>
<dbReference type="PANTHER" id="PTHR43493">
    <property type="entry name" value="DNA GYRASE/TOPOISOMERASE SUBUNIT A"/>
    <property type="match status" value="1"/>
</dbReference>
<evidence type="ECO:0000256" key="3">
    <source>
        <dbReference type="ARBA" id="ARBA00022741"/>
    </source>
</evidence>
<comment type="similarity">
    <text evidence="2 8">Belongs to the type II topoisomerase GyrA/ParC subunit family.</text>
</comment>